<keyword evidence="1" id="KW-0378">Hydrolase</keyword>
<dbReference type="AlphaFoldDB" id="A0A4Y3I2E5"/>
<dbReference type="RefSeq" id="WP_141347039.1">
    <property type="nucleotide sequence ID" value="NZ_BJLF01000022.1"/>
</dbReference>
<dbReference type="EMBL" id="BJLF01000022">
    <property type="protein sequence ID" value="GEA52614.1"/>
    <property type="molecule type" value="Genomic_DNA"/>
</dbReference>
<dbReference type="InterPro" id="IPR029033">
    <property type="entry name" value="His_PPase_superfam"/>
</dbReference>
<proteinExistence type="predicted"/>
<dbReference type="InterPro" id="IPR004449">
    <property type="entry name" value="SixA"/>
</dbReference>
<evidence type="ECO:0000313" key="2">
    <source>
        <dbReference type="EMBL" id="GEA52614.1"/>
    </source>
</evidence>
<name>A0A4Y3I2E5_9VIBR</name>
<keyword evidence="3" id="KW-1185">Reference proteome</keyword>
<dbReference type="OrthoDB" id="92610at2"/>
<organism evidence="2 3">
    <name type="scientific">Vibrio inusitatus NBRC 102082</name>
    <dbReference type="NCBI Taxonomy" id="1219070"/>
    <lineage>
        <taxon>Bacteria</taxon>
        <taxon>Pseudomonadati</taxon>
        <taxon>Pseudomonadota</taxon>
        <taxon>Gammaproteobacteria</taxon>
        <taxon>Vibrionales</taxon>
        <taxon>Vibrionaceae</taxon>
        <taxon>Vibrio</taxon>
    </lineage>
</organism>
<evidence type="ECO:0000313" key="3">
    <source>
        <dbReference type="Proteomes" id="UP000318717"/>
    </source>
</evidence>
<dbReference type="InterPro" id="IPR051021">
    <property type="entry name" value="Mito_Ser/Thr_phosphatase"/>
</dbReference>
<dbReference type="InterPro" id="IPR013078">
    <property type="entry name" value="His_Pase_superF_clade-1"/>
</dbReference>
<dbReference type="PANTHER" id="PTHR20935:SF1">
    <property type="entry name" value="SLL1549 PROTEIN"/>
    <property type="match status" value="1"/>
</dbReference>
<dbReference type="Gene3D" id="3.40.50.1240">
    <property type="entry name" value="Phosphoglycerate mutase-like"/>
    <property type="match status" value="1"/>
</dbReference>
<gene>
    <name evidence="2" type="ORF">VIN01S_34180</name>
</gene>
<protein>
    <submittedName>
        <fullName evidence="2">Phosphohistidine phosphatase SixA</fullName>
    </submittedName>
</protein>
<dbReference type="PANTHER" id="PTHR20935">
    <property type="entry name" value="PHOSPHOGLYCERATE MUTASE-RELATED"/>
    <property type="match status" value="1"/>
</dbReference>
<dbReference type="CDD" id="cd07067">
    <property type="entry name" value="HP_PGM_like"/>
    <property type="match status" value="1"/>
</dbReference>
<dbReference type="Pfam" id="PF00300">
    <property type="entry name" value="His_Phos_1"/>
    <property type="match status" value="1"/>
</dbReference>
<dbReference type="GO" id="GO:0101006">
    <property type="term" value="F:protein histidine phosphatase activity"/>
    <property type="evidence" value="ECO:0007669"/>
    <property type="project" value="InterPro"/>
</dbReference>
<dbReference type="GO" id="GO:0005737">
    <property type="term" value="C:cytoplasm"/>
    <property type="evidence" value="ECO:0007669"/>
    <property type="project" value="InterPro"/>
</dbReference>
<dbReference type="Proteomes" id="UP000318717">
    <property type="component" value="Unassembled WGS sequence"/>
</dbReference>
<sequence>MNVFIMRHGEAGSFATSDAQRTLTQRGEQQSLEVAKAVVGQGVSHFDLVLVSPYIRAQQTWDVIKGQFSATKVEECADITPYGQSDDVYQYVCAIADTQKPNSILLVSHLPLVGYLTAEFVNDMTAPMFPTSGFAAIDFDLESSNGELMWHIAP</sequence>
<reference evidence="2 3" key="1">
    <citation type="submission" date="2019-06" db="EMBL/GenBank/DDBJ databases">
        <title>Whole genome shotgun sequence of Vibrio inusitatus NBRC 102082.</title>
        <authorList>
            <person name="Hosoyama A."/>
            <person name="Uohara A."/>
            <person name="Ohji S."/>
            <person name="Ichikawa N."/>
        </authorList>
    </citation>
    <scope>NUCLEOTIDE SEQUENCE [LARGE SCALE GENOMIC DNA]</scope>
    <source>
        <strain evidence="2 3">NBRC 102082</strain>
    </source>
</reference>
<accession>A0A4Y3I2E5</accession>
<dbReference type="SUPFAM" id="SSF53254">
    <property type="entry name" value="Phosphoglycerate mutase-like"/>
    <property type="match status" value="1"/>
</dbReference>
<dbReference type="NCBIfam" id="TIGR00249">
    <property type="entry name" value="sixA"/>
    <property type="match status" value="1"/>
</dbReference>
<evidence type="ECO:0000256" key="1">
    <source>
        <dbReference type="ARBA" id="ARBA00022801"/>
    </source>
</evidence>
<comment type="caution">
    <text evidence="2">The sequence shown here is derived from an EMBL/GenBank/DDBJ whole genome shotgun (WGS) entry which is preliminary data.</text>
</comment>
<dbReference type="SMART" id="SM00855">
    <property type="entry name" value="PGAM"/>
    <property type="match status" value="1"/>
</dbReference>